<name>A0AAV2HG84_LYMST</name>
<dbReference type="Pfam" id="PF13637">
    <property type="entry name" value="Ank_4"/>
    <property type="match status" value="1"/>
</dbReference>
<dbReference type="SMART" id="SM00248">
    <property type="entry name" value="ANK"/>
    <property type="match status" value="6"/>
</dbReference>
<gene>
    <name evidence="5" type="ORF">GSLYS_00006960001</name>
</gene>
<dbReference type="InterPro" id="IPR002110">
    <property type="entry name" value="Ankyrin_rpt"/>
</dbReference>
<evidence type="ECO:0000256" key="3">
    <source>
        <dbReference type="PROSITE-ProRule" id="PRU00023"/>
    </source>
</evidence>
<feature type="repeat" description="ANK" evidence="3">
    <location>
        <begin position="286"/>
        <end position="318"/>
    </location>
</feature>
<organism evidence="5 6">
    <name type="scientific">Lymnaea stagnalis</name>
    <name type="common">Great pond snail</name>
    <name type="synonym">Helix stagnalis</name>
    <dbReference type="NCBI Taxonomy" id="6523"/>
    <lineage>
        <taxon>Eukaryota</taxon>
        <taxon>Metazoa</taxon>
        <taxon>Spiralia</taxon>
        <taxon>Lophotrochozoa</taxon>
        <taxon>Mollusca</taxon>
        <taxon>Gastropoda</taxon>
        <taxon>Heterobranchia</taxon>
        <taxon>Euthyneura</taxon>
        <taxon>Panpulmonata</taxon>
        <taxon>Hygrophila</taxon>
        <taxon>Lymnaeoidea</taxon>
        <taxon>Lymnaeidae</taxon>
        <taxon>Lymnaea</taxon>
    </lineage>
</organism>
<dbReference type="PRINTS" id="PR01415">
    <property type="entry name" value="ANKYRIN"/>
</dbReference>
<feature type="repeat" description="ANK" evidence="3">
    <location>
        <begin position="185"/>
        <end position="219"/>
    </location>
</feature>
<dbReference type="SUPFAM" id="SSF48403">
    <property type="entry name" value="Ankyrin repeat"/>
    <property type="match status" value="1"/>
</dbReference>
<evidence type="ECO:0000256" key="4">
    <source>
        <dbReference type="SAM" id="MobiDB-lite"/>
    </source>
</evidence>
<dbReference type="Pfam" id="PF12796">
    <property type="entry name" value="Ank_2"/>
    <property type="match status" value="1"/>
</dbReference>
<dbReference type="PANTHER" id="PTHR24173:SF74">
    <property type="entry name" value="ANKYRIN REPEAT DOMAIN-CONTAINING PROTEIN 16"/>
    <property type="match status" value="1"/>
</dbReference>
<feature type="repeat" description="ANK" evidence="3">
    <location>
        <begin position="253"/>
        <end position="285"/>
    </location>
</feature>
<keyword evidence="6" id="KW-1185">Reference proteome</keyword>
<dbReference type="AlphaFoldDB" id="A0AAV2HG84"/>
<protein>
    <submittedName>
        <fullName evidence="5">Uncharacterized protein</fullName>
    </submittedName>
</protein>
<comment type="caution">
    <text evidence="5">The sequence shown here is derived from an EMBL/GenBank/DDBJ whole genome shotgun (WGS) entry which is preliminary data.</text>
</comment>
<dbReference type="PANTHER" id="PTHR24173">
    <property type="entry name" value="ANKYRIN REPEAT CONTAINING"/>
    <property type="match status" value="1"/>
</dbReference>
<feature type="repeat" description="ANK" evidence="3">
    <location>
        <begin position="152"/>
        <end position="184"/>
    </location>
</feature>
<dbReference type="Pfam" id="PF00023">
    <property type="entry name" value="Ank"/>
    <property type="match status" value="1"/>
</dbReference>
<evidence type="ECO:0000313" key="6">
    <source>
        <dbReference type="Proteomes" id="UP001497497"/>
    </source>
</evidence>
<feature type="repeat" description="ANK" evidence="3">
    <location>
        <begin position="220"/>
        <end position="252"/>
    </location>
</feature>
<dbReference type="Gene3D" id="1.25.40.20">
    <property type="entry name" value="Ankyrin repeat-containing domain"/>
    <property type="match status" value="2"/>
</dbReference>
<feature type="region of interest" description="Disordered" evidence="4">
    <location>
        <begin position="92"/>
        <end position="123"/>
    </location>
</feature>
<accession>A0AAV2HG84</accession>
<reference evidence="5 6" key="1">
    <citation type="submission" date="2024-04" db="EMBL/GenBank/DDBJ databases">
        <authorList>
            <consortium name="Genoscope - CEA"/>
            <person name="William W."/>
        </authorList>
    </citation>
    <scope>NUCLEOTIDE SEQUENCE [LARGE SCALE GENOMIC DNA]</scope>
</reference>
<dbReference type="Proteomes" id="UP001497497">
    <property type="component" value="Unassembled WGS sequence"/>
</dbReference>
<sequence length="351" mass="38793">MDIEIEVQEGEHLHNQEHNALEVAVVVPNNENVGKEYNDDGEIMQRPEKTIDVDSPASFVEPLTLVERGYTNVPTIDMRTIKDKEIDRNCEDASTKNIHKRRETAQSSRFNSNPPPKSDSAPHLVMLSEAGDVHRVQKLLSDGADIDEKNNNGCTALMAAVKIGSIEIVTILLDKGADVNLNAENGYTALMYASYYYFGSTRIAQLLIDGGADVNSTEVNGWTSLMIASQKGHLDFVKLLIDKKAAINETNCKGDTALMFSASNGHLDIAQRLIYNGALINVKNKVGDTALKFAAEKGHKKLVQLFLKEKIDVDEVSTAKEIALQNNHTAVYDLIENFICPEVRNRITARL</sequence>
<evidence type="ECO:0000313" key="5">
    <source>
        <dbReference type="EMBL" id="CAL1532942.1"/>
    </source>
</evidence>
<evidence type="ECO:0000256" key="1">
    <source>
        <dbReference type="ARBA" id="ARBA00022737"/>
    </source>
</evidence>
<dbReference type="PROSITE" id="PS50297">
    <property type="entry name" value="ANK_REP_REGION"/>
    <property type="match status" value="4"/>
</dbReference>
<dbReference type="EMBL" id="CAXITT010000129">
    <property type="protein sequence ID" value="CAL1532942.1"/>
    <property type="molecule type" value="Genomic_DNA"/>
</dbReference>
<keyword evidence="1" id="KW-0677">Repeat</keyword>
<evidence type="ECO:0000256" key="2">
    <source>
        <dbReference type="ARBA" id="ARBA00023043"/>
    </source>
</evidence>
<keyword evidence="2 3" id="KW-0040">ANK repeat</keyword>
<proteinExistence type="predicted"/>
<dbReference type="PROSITE" id="PS50088">
    <property type="entry name" value="ANK_REPEAT"/>
    <property type="match status" value="5"/>
</dbReference>
<dbReference type="InterPro" id="IPR036770">
    <property type="entry name" value="Ankyrin_rpt-contain_sf"/>
</dbReference>